<evidence type="ECO:0000313" key="5">
    <source>
        <dbReference type="EMBL" id="CUX83654.1"/>
    </source>
</evidence>
<feature type="binding site" evidence="3">
    <location>
        <begin position="78"/>
        <end position="85"/>
    </location>
    <ligand>
        <name>FAD</name>
        <dbReference type="ChEBI" id="CHEBI:57692"/>
    </ligand>
</feature>
<dbReference type="EMBL" id="LJSG01000016">
    <property type="protein sequence ID" value="KPP90840.1"/>
    <property type="molecule type" value="Genomic_DNA"/>
</dbReference>
<dbReference type="RefSeq" id="WP_072247115.1">
    <property type="nucleotide sequence ID" value="NZ_FBYC01000004.1"/>
</dbReference>
<sequence length="403" mass="44387">MTLPAPTRAAALAHLADFTPHMGTRYAKRRNTDYGPGRHGAVSCLSPHIRRRLVAEDEVIAAALAAHGPEGAEKFIQEVVWRSYFKGWLEQRPTTWDSYRDGLERDFETLAIDRKLRAQVQAATEARSGLACFDAWASELLETGYLHNHARMWFASIWIFTFGLPWRVGADFFLRNLLDGDPASNTLGWRWVAGLHTRGKTYAAQAWNIAQFTDGRFAPREADLAPDAPALVHEEPDGLPSRLGLRAPVVPDLSKPTALLLTEEDCTPTLPEGLNIVTTATLAASHLRSPEPVGDHVAAFERAALHDTVQRLGHNAVNMRAGLPGDLAKWAAQAGARQIVTPFVPRGPLRDWLNSATPALEAHGITLAEMQRDWDRHVWPHATAGFFKVKTKIPSILGTAGLL</sequence>
<dbReference type="Pfam" id="PF03441">
    <property type="entry name" value="FAD_binding_7"/>
    <property type="match status" value="1"/>
</dbReference>
<dbReference type="STRING" id="1666912.Ga0058931_3109"/>
<evidence type="ECO:0000256" key="1">
    <source>
        <dbReference type="ARBA" id="ARBA00022630"/>
    </source>
</evidence>
<keyword evidence="8" id="KW-1185">Reference proteome</keyword>
<proteinExistence type="predicted"/>
<reference evidence="5 8" key="2">
    <citation type="submission" date="2016-01" db="EMBL/GenBank/DDBJ databases">
        <authorList>
            <person name="Varghese N."/>
        </authorList>
    </citation>
    <scope>NUCLEOTIDE SEQUENCE [LARGE SCALE GENOMIC DNA]</scope>
    <source>
        <strain evidence="5 8">HL-91</strain>
    </source>
</reference>
<dbReference type="InterPro" id="IPR002081">
    <property type="entry name" value="Cryptochrome/DNA_photolyase_1"/>
</dbReference>
<dbReference type="SUPFAM" id="SSF48173">
    <property type="entry name" value="Cryptochrome/photolyase FAD-binding domain"/>
    <property type="match status" value="1"/>
</dbReference>
<organism evidence="6 7">
    <name type="scientific">Roseibaca calidilacus</name>
    <dbReference type="NCBI Taxonomy" id="1666912"/>
    <lineage>
        <taxon>Bacteria</taxon>
        <taxon>Pseudomonadati</taxon>
        <taxon>Pseudomonadota</taxon>
        <taxon>Alphaproteobacteria</taxon>
        <taxon>Rhodobacterales</taxon>
        <taxon>Paracoccaceae</taxon>
        <taxon>Roseinatronobacter</taxon>
    </lineage>
</organism>
<protein>
    <submittedName>
        <fullName evidence="5">Deoxyribodipyrimidine photo-lyase</fullName>
    </submittedName>
    <submittedName>
        <fullName evidence="6">FAD binding domain of DNA photolyase</fullName>
    </submittedName>
</protein>
<dbReference type="InterPro" id="IPR005101">
    <property type="entry name" value="Cryptochr/Photolyase_FAD-bd"/>
</dbReference>
<evidence type="ECO:0000313" key="6">
    <source>
        <dbReference type="EMBL" id="KPP90840.1"/>
    </source>
</evidence>
<feature type="binding site" evidence="3">
    <location>
        <position position="75"/>
    </location>
    <ligand>
        <name>FAD</name>
        <dbReference type="ChEBI" id="CHEBI:57692"/>
    </ligand>
</feature>
<dbReference type="EMBL" id="FBYC01000004">
    <property type="protein sequence ID" value="CUX83654.1"/>
    <property type="molecule type" value="Genomic_DNA"/>
</dbReference>
<feature type="binding site" evidence="3">
    <location>
        <begin position="179"/>
        <end position="181"/>
    </location>
    <ligand>
        <name>FAD</name>
        <dbReference type="ChEBI" id="CHEBI:57692"/>
    </ligand>
</feature>
<dbReference type="Proteomes" id="UP000182045">
    <property type="component" value="Unassembled WGS sequence"/>
</dbReference>
<gene>
    <name evidence="5" type="ORF">Ga0058931_3109</name>
    <name evidence="6" type="ORF">HLUCCA05_05345</name>
</gene>
<evidence type="ECO:0000313" key="8">
    <source>
        <dbReference type="Proteomes" id="UP000182045"/>
    </source>
</evidence>
<dbReference type="PATRIC" id="fig|1666912.4.peg.2823"/>
<accession>A0A0P7VUQ6</accession>
<keyword evidence="1 3" id="KW-0285">Flavoprotein</keyword>
<keyword evidence="2 3" id="KW-0274">FAD</keyword>
<evidence type="ECO:0000256" key="3">
    <source>
        <dbReference type="PIRSR" id="PIRSR602081-1"/>
    </source>
</evidence>
<keyword evidence="6" id="KW-0456">Lyase</keyword>
<dbReference type="OrthoDB" id="9772484at2"/>
<dbReference type="AlphaFoldDB" id="A0A0P7VUQ6"/>
<dbReference type="PANTHER" id="PTHR11455">
    <property type="entry name" value="CRYPTOCHROME"/>
    <property type="match status" value="1"/>
</dbReference>
<dbReference type="GO" id="GO:0003904">
    <property type="term" value="F:deoxyribodipyrimidine photo-lyase activity"/>
    <property type="evidence" value="ECO:0007669"/>
    <property type="project" value="TreeGrafter"/>
</dbReference>
<dbReference type="Proteomes" id="UP000050413">
    <property type="component" value="Unassembled WGS sequence"/>
</dbReference>
<reference evidence="6 7" key="1">
    <citation type="submission" date="2015-09" db="EMBL/GenBank/DDBJ databases">
        <title>Identification and resolution of microdiversity through metagenomic sequencing of parallel consortia.</title>
        <authorList>
            <person name="Nelson W.C."/>
            <person name="Romine M.F."/>
            <person name="Lindemann S.R."/>
        </authorList>
    </citation>
    <scope>NUCLEOTIDE SEQUENCE [LARGE SCALE GENOMIC DNA]</scope>
    <source>
        <strain evidence="6">HL-91</strain>
    </source>
</reference>
<dbReference type="InterPro" id="IPR036134">
    <property type="entry name" value="Crypto/Photolyase_FAD-like_sf"/>
</dbReference>
<evidence type="ECO:0000256" key="2">
    <source>
        <dbReference type="ARBA" id="ARBA00022827"/>
    </source>
</evidence>
<comment type="caution">
    <text evidence="6">The sequence shown here is derived from an EMBL/GenBank/DDBJ whole genome shotgun (WGS) entry which is preliminary data.</text>
</comment>
<dbReference type="Gene3D" id="1.10.579.10">
    <property type="entry name" value="DNA Cyclobutane Dipyrimidine Photolyase, subunit A, domain 3"/>
    <property type="match status" value="1"/>
</dbReference>
<name>A0A0P7VUQ6_9RHOB</name>
<dbReference type="GO" id="GO:0071949">
    <property type="term" value="F:FAD binding"/>
    <property type="evidence" value="ECO:0007669"/>
    <property type="project" value="TreeGrafter"/>
</dbReference>
<comment type="cofactor">
    <cofactor evidence="3">
        <name>FAD</name>
        <dbReference type="ChEBI" id="CHEBI:57692"/>
    </cofactor>
    <text evidence="3">Binds 1 FAD per subunit.</text>
</comment>
<feature type="domain" description="Cryptochrome/DNA photolyase FAD-binding" evidence="4">
    <location>
        <begin position="75"/>
        <end position="203"/>
    </location>
</feature>
<evidence type="ECO:0000313" key="7">
    <source>
        <dbReference type="Proteomes" id="UP000050413"/>
    </source>
</evidence>
<dbReference type="Gene3D" id="1.25.40.80">
    <property type="match status" value="1"/>
</dbReference>
<evidence type="ECO:0000259" key="4">
    <source>
        <dbReference type="Pfam" id="PF03441"/>
    </source>
</evidence>
<dbReference type="GO" id="GO:0003677">
    <property type="term" value="F:DNA binding"/>
    <property type="evidence" value="ECO:0007669"/>
    <property type="project" value="TreeGrafter"/>
</dbReference>
<feature type="binding site" evidence="3">
    <location>
        <position position="26"/>
    </location>
    <ligand>
        <name>FAD</name>
        <dbReference type="ChEBI" id="CHEBI:57692"/>
    </ligand>
</feature>
<dbReference type="PANTHER" id="PTHR11455:SF9">
    <property type="entry name" value="CRYPTOCHROME CIRCADIAN CLOCK 5 ISOFORM X1"/>
    <property type="match status" value="1"/>
</dbReference>